<dbReference type="Pfam" id="PF08787">
    <property type="entry name" value="Alginate_lyase2"/>
    <property type="match status" value="1"/>
</dbReference>
<sequence length="56" mass="6254">RARSQDGEEDAYYQTLGSAWNDQLLYFKAGAYVNDNAGDSGEGSRVTIYHLNTAHR</sequence>
<name>A0A367LTN7_PSEAI</name>
<comment type="caution">
    <text evidence="2">The sequence shown here is derived from an EMBL/GenBank/DDBJ whole genome shotgun (WGS) entry which is preliminary data.</text>
</comment>
<evidence type="ECO:0000259" key="1">
    <source>
        <dbReference type="Pfam" id="PF08787"/>
    </source>
</evidence>
<organism evidence="2 3">
    <name type="scientific">Pseudomonas aeruginosa</name>
    <dbReference type="NCBI Taxonomy" id="287"/>
    <lineage>
        <taxon>Bacteria</taxon>
        <taxon>Pseudomonadati</taxon>
        <taxon>Pseudomonadota</taxon>
        <taxon>Gammaproteobacteria</taxon>
        <taxon>Pseudomonadales</taxon>
        <taxon>Pseudomonadaceae</taxon>
        <taxon>Pseudomonas</taxon>
    </lineage>
</organism>
<accession>A0A367LTN7</accession>
<dbReference type="InterPro" id="IPR014895">
    <property type="entry name" value="Alginate_lyase_2"/>
</dbReference>
<protein>
    <submittedName>
        <fullName evidence="2">Polysaccharide lyase family 7 protein</fullName>
    </submittedName>
</protein>
<dbReference type="Proteomes" id="UP000253594">
    <property type="component" value="Unassembled WGS sequence"/>
</dbReference>
<keyword evidence="2" id="KW-0456">Lyase</keyword>
<feature type="domain" description="Alginate lyase 2" evidence="1">
    <location>
        <begin position="11"/>
        <end position="55"/>
    </location>
</feature>
<dbReference type="RefSeq" id="WP_038832323.1">
    <property type="nucleotide sequence ID" value="NZ_SWGP01000373.1"/>
</dbReference>
<dbReference type="Gene3D" id="2.60.120.200">
    <property type="match status" value="1"/>
</dbReference>
<gene>
    <name evidence="2" type="ORF">DT376_44565</name>
</gene>
<evidence type="ECO:0000313" key="3">
    <source>
        <dbReference type="Proteomes" id="UP000253594"/>
    </source>
</evidence>
<evidence type="ECO:0000313" key="2">
    <source>
        <dbReference type="EMBL" id="RCI64809.1"/>
    </source>
</evidence>
<proteinExistence type="predicted"/>
<feature type="non-terminal residue" evidence="2">
    <location>
        <position position="1"/>
    </location>
</feature>
<dbReference type="SUPFAM" id="SSF49899">
    <property type="entry name" value="Concanavalin A-like lectins/glucanases"/>
    <property type="match status" value="1"/>
</dbReference>
<dbReference type="GO" id="GO:0016829">
    <property type="term" value="F:lyase activity"/>
    <property type="evidence" value="ECO:0007669"/>
    <property type="project" value="UniProtKB-KW"/>
</dbReference>
<reference evidence="2 3" key="1">
    <citation type="submission" date="2018-07" db="EMBL/GenBank/DDBJ databases">
        <title>Mechanisms of high-level aminoglycoside resistance among Gram-negative pathogens in Brazil.</title>
        <authorList>
            <person name="Ballaben A.S."/>
            <person name="Darini A.L.C."/>
            <person name="Doi Y."/>
        </authorList>
    </citation>
    <scope>NUCLEOTIDE SEQUENCE [LARGE SCALE GENOMIC DNA]</scope>
    <source>
        <strain evidence="2 3">B2-305</strain>
    </source>
</reference>
<dbReference type="EMBL" id="QORE01004008">
    <property type="protein sequence ID" value="RCI64809.1"/>
    <property type="molecule type" value="Genomic_DNA"/>
</dbReference>
<dbReference type="InterPro" id="IPR013320">
    <property type="entry name" value="ConA-like_dom_sf"/>
</dbReference>
<dbReference type="AlphaFoldDB" id="A0A367LTN7"/>